<reference evidence="3" key="1">
    <citation type="submission" date="2016-10" db="EMBL/GenBank/DDBJ databases">
        <authorList>
            <person name="Varghese N."/>
            <person name="Submissions S."/>
        </authorList>
    </citation>
    <scope>NUCLEOTIDE SEQUENCE [LARGE SCALE GENOMIC DNA]</scope>
    <source>
        <strain evidence="3">DSM 3695</strain>
    </source>
</reference>
<dbReference type="AlphaFoldDB" id="A0A1I0SBS2"/>
<gene>
    <name evidence="2" type="ORF">SAMN04488122_5899</name>
</gene>
<dbReference type="GO" id="GO:0004721">
    <property type="term" value="F:phosphoprotein phosphatase activity"/>
    <property type="evidence" value="ECO:0007669"/>
    <property type="project" value="InterPro"/>
</dbReference>
<dbReference type="STRING" id="29529.SAMN04488122_5899"/>
<dbReference type="RefSeq" id="WP_089901709.1">
    <property type="nucleotide sequence ID" value="NZ_FOJG01000002.1"/>
</dbReference>
<protein>
    <submittedName>
        <fullName evidence="2">Protein-tyrosine phosphatase</fullName>
    </submittedName>
</protein>
<dbReference type="Pfam" id="PF13350">
    <property type="entry name" value="Y_phosphatase3"/>
    <property type="match status" value="1"/>
</dbReference>
<keyword evidence="3" id="KW-1185">Reference proteome</keyword>
<feature type="signal peptide" evidence="1">
    <location>
        <begin position="1"/>
        <end position="24"/>
    </location>
</feature>
<feature type="chain" id="PRO_5011577484" evidence="1">
    <location>
        <begin position="25"/>
        <end position="275"/>
    </location>
</feature>
<evidence type="ECO:0000313" key="2">
    <source>
        <dbReference type="EMBL" id="SEW54070.1"/>
    </source>
</evidence>
<keyword evidence="1" id="KW-0732">Signal</keyword>
<sequence>MDRIVIKFTHVFCLLMGMAGAASAQLSDSTQRVVRMQGTVNFRDVGGYRTNDGKKVVWGKIFRSADVSHLTDQDLTVLEQKHIHTVIDFRGVKEAAAAPDHLLPQTDYLLCPAGSDSLPSAAQMGEVIKSGQFLEKFYSNTDYLGARYKPLFQKLLTLPDNESMMYHCTGGRDRTGMATALFLYALGVPQQTIEADFTASNVYLMPMNQRMFKGMEQSTGLDTETIRKALELKPELLQTLFNAIKGKYGSVDNFFEKELGIGEKERAILKQKYTI</sequence>
<proteinExistence type="predicted"/>
<organism evidence="2 3">
    <name type="scientific">Chitinophaga arvensicola</name>
    <dbReference type="NCBI Taxonomy" id="29529"/>
    <lineage>
        <taxon>Bacteria</taxon>
        <taxon>Pseudomonadati</taxon>
        <taxon>Bacteroidota</taxon>
        <taxon>Chitinophagia</taxon>
        <taxon>Chitinophagales</taxon>
        <taxon>Chitinophagaceae</taxon>
        <taxon>Chitinophaga</taxon>
    </lineage>
</organism>
<dbReference type="SUPFAM" id="SSF52799">
    <property type="entry name" value="(Phosphotyrosine protein) phosphatases II"/>
    <property type="match status" value="1"/>
</dbReference>
<evidence type="ECO:0000256" key="1">
    <source>
        <dbReference type="SAM" id="SignalP"/>
    </source>
</evidence>
<evidence type="ECO:0000313" key="3">
    <source>
        <dbReference type="Proteomes" id="UP000199310"/>
    </source>
</evidence>
<dbReference type="InterPro" id="IPR029021">
    <property type="entry name" value="Prot-tyrosine_phosphatase-like"/>
</dbReference>
<dbReference type="OrthoDB" id="1188001at2"/>
<accession>A0A1I0SBS2</accession>
<dbReference type="Gene3D" id="3.90.190.10">
    <property type="entry name" value="Protein tyrosine phosphatase superfamily"/>
    <property type="match status" value="1"/>
</dbReference>
<dbReference type="InterPro" id="IPR026893">
    <property type="entry name" value="Tyr/Ser_Pase_IphP-type"/>
</dbReference>
<dbReference type="EMBL" id="FOJG01000002">
    <property type="protein sequence ID" value="SEW54070.1"/>
    <property type="molecule type" value="Genomic_DNA"/>
</dbReference>
<dbReference type="Proteomes" id="UP000199310">
    <property type="component" value="Unassembled WGS sequence"/>
</dbReference>
<name>A0A1I0SBS2_9BACT</name>